<keyword evidence="12" id="KW-1185">Reference proteome</keyword>
<dbReference type="AlphaFoldDB" id="A0A556C6X0"/>
<dbReference type="Proteomes" id="UP000316406">
    <property type="component" value="Unassembled WGS sequence"/>
</dbReference>
<keyword evidence="4" id="KW-0997">Cell inner membrane</keyword>
<feature type="transmembrane region" description="Helical" evidence="9">
    <location>
        <begin position="57"/>
        <end position="78"/>
    </location>
</feature>
<keyword evidence="2" id="KW-0813">Transport</keyword>
<organism evidence="11 12">
    <name type="scientific">Brevibacterium aurantiacum</name>
    <dbReference type="NCBI Taxonomy" id="273384"/>
    <lineage>
        <taxon>Bacteria</taxon>
        <taxon>Bacillati</taxon>
        <taxon>Actinomycetota</taxon>
        <taxon>Actinomycetes</taxon>
        <taxon>Micrococcales</taxon>
        <taxon>Brevibacteriaceae</taxon>
        <taxon>Brevibacterium</taxon>
    </lineage>
</organism>
<evidence type="ECO:0000313" key="11">
    <source>
        <dbReference type="EMBL" id="TSI13194.1"/>
    </source>
</evidence>
<evidence type="ECO:0000256" key="7">
    <source>
        <dbReference type="ARBA" id="ARBA00023136"/>
    </source>
</evidence>
<dbReference type="PANTHER" id="PTHR35011">
    <property type="entry name" value="2,3-DIKETO-L-GULONATE TRAP TRANSPORTER SMALL PERMEASE PROTEIN YIAM"/>
    <property type="match status" value="1"/>
</dbReference>
<evidence type="ECO:0000256" key="3">
    <source>
        <dbReference type="ARBA" id="ARBA00022475"/>
    </source>
</evidence>
<comment type="similarity">
    <text evidence="8">Belongs to the TRAP transporter small permease family.</text>
</comment>
<feature type="transmembrane region" description="Helical" evidence="9">
    <location>
        <begin position="12"/>
        <end position="37"/>
    </location>
</feature>
<evidence type="ECO:0000256" key="2">
    <source>
        <dbReference type="ARBA" id="ARBA00022448"/>
    </source>
</evidence>
<evidence type="ECO:0000256" key="9">
    <source>
        <dbReference type="SAM" id="Phobius"/>
    </source>
</evidence>
<sequence length="174" mass="18706">MQRTINTIKVISVTLAGVAIVAMALVMLTETLMRYVFTNPLGWNISAVERIFMPMSVFLALPWLYLTAGHVTAELIYDRLPVAWRTGARIIGHLLLLLIAAALTYGGMVTVVDSFTLGDAPPPGSSEIPIPTWIWQLSQPVGTAALFVVAILDTPNVISDSPSTNAPATEGEES</sequence>
<evidence type="ECO:0000256" key="4">
    <source>
        <dbReference type="ARBA" id="ARBA00022519"/>
    </source>
</evidence>
<keyword evidence="3" id="KW-1003">Cell membrane</keyword>
<evidence type="ECO:0000313" key="12">
    <source>
        <dbReference type="Proteomes" id="UP000316406"/>
    </source>
</evidence>
<evidence type="ECO:0000256" key="8">
    <source>
        <dbReference type="ARBA" id="ARBA00038436"/>
    </source>
</evidence>
<feature type="transmembrane region" description="Helical" evidence="9">
    <location>
        <begin position="90"/>
        <end position="112"/>
    </location>
</feature>
<evidence type="ECO:0000256" key="1">
    <source>
        <dbReference type="ARBA" id="ARBA00004429"/>
    </source>
</evidence>
<accession>A0A556C6X0</accession>
<evidence type="ECO:0000256" key="5">
    <source>
        <dbReference type="ARBA" id="ARBA00022692"/>
    </source>
</evidence>
<evidence type="ECO:0000256" key="6">
    <source>
        <dbReference type="ARBA" id="ARBA00022989"/>
    </source>
</evidence>
<dbReference type="EMBL" id="VLTK01000013">
    <property type="protein sequence ID" value="TSI13194.1"/>
    <property type="molecule type" value="Genomic_DNA"/>
</dbReference>
<protein>
    <submittedName>
        <fullName evidence="11">TRAP transporter small permease</fullName>
    </submittedName>
</protein>
<keyword evidence="6 9" id="KW-1133">Transmembrane helix</keyword>
<dbReference type="OrthoDB" id="4804620at2"/>
<evidence type="ECO:0000259" key="10">
    <source>
        <dbReference type="Pfam" id="PF04290"/>
    </source>
</evidence>
<name>A0A556C6X0_BREAU</name>
<keyword evidence="7 9" id="KW-0472">Membrane</keyword>
<feature type="transmembrane region" description="Helical" evidence="9">
    <location>
        <begin position="132"/>
        <end position="152"/>
    </location>
</feature>
<reference evidence="11 12" key="1">
    <citation type="submission" date="2019-07" db="EMBL/GenBank/DDBJ databases">
        <title>Draft genome sequence of Brevibacterium aurantiacum XU54 isolated from Xinjiang China.</title>
        <authorList>
            <person name="Xu X."/>
        </authorList>
    </citation>
    <scope>NUCLEOTIDE SEQUENCE [LARGE SCALE GENOMIC DNA]</scope>
    <source>
        <strain evidence="11 12">XU54</strain>
    </source>
</reference>
<comment type="subcellular location">
    <subcellularLocation>
        <location evidence="1">Cell inner membrane</location>
        <topology evidence="1">Multi-pass membrane protein</topology>
    </subcellularLocation>
</comment>
<dbReference type="GO" id="GO:0005886">
    <property type="term" value="C:plasma membrane"/>
    <property type="evidence" value="ECO:0007669"/>
    <property type="project" value="UniProtKB-SubCell"/>
</dbReference>
<keyword evidence="5 9" id="KW-0812">Transmembrane</keyword>
<dbReference type="InterPro" id="IPR007387">
    <property type="entry name" value="TRAP_DctQ"/>
</dbReference>
<comment type="caution">
    <text evidence="11">The sequence shown here is derived from an EMBL/GenBank/DDBJ whole genome shotgun (WGS) entry which is preliminary data.</text>
</comment>
<dbReference type="Pfam" id="PF04290">
    <property type="entry name" value="DctQ"/>
    <property type="match status" value="1"/>
</dbReference>
<feature type="domain" description="Tripartite ATP-independent periplasmic transporters DctQ component" evidence="10">
    <location>
        <begin position="23"/>
        <end position="152"/>
    </location>
</feature>
<gene>
    <name evidence="11" type="ORF">FO013_18510</name>
</gene>
<proteinExistence type="inferred from homology"/>
<dbReference type="InterPro" id="IPR055348">
    <property type="entry name" value="DctQ"/>
</dbReference>